<evidence type="ECO:0000313" key="4">
    <source>
        <dbReference type="RefSeq" id="XP_018485844.1"/>
    </source>
</evidence>
<protein>
    <submittedName>
        <fullName evidence="4">Poly(A)-specific ribonuclease PARN-like</fullName>
    </submittedName>
</protein>
<accession>A0A6J0NMG8</accession>
<keyword evidence="3" id="KW-1185">Reference proteome</keyword>
<comment type="cofactor">
    <cofactor evidence="1">
        <name>a divalent metal cation</name>
        <dbReference type="ChEBI" id="CHEBI:60240"/>
    </cofactor>
</comment>
<evidence type="ECO:0000256" key="2">
    <source>
        <dbReference type="ARBA" id="ARBA00008372"/>
    </source>
</evidence>
<dbReference type="PANTHER" id="PTHR15092">
    <property type="entry name" value="POLY A -SPECIFIC RIBONUCLEASE/TARGET OF EGR1, MEMBER 1"/>
    <property type="match status" value="1"/>
</dbReference>
<proteinExistence type="inferred from homology"/>
<dbReference type="SUPFAM" id="SSF53098">
    <property type="entry name" value="Ribonuclease H-like"/>
    <property type="match status" value="1"/>
</dbReference>
<name>A0A6J0NMG8_RAPSA</name>
<dbReference type="InterPro" id="IPR006941">
    <property type="entry name" value="RNase_CAF1"/>
</dbReference>
<dbReference type="PANTHER" id="PTHR15092:SF42">
    <property type="entry name" value="POLY(A)-SPECIFIC RIBONUCLEASE PARN-LIKE"/>
    <property type="match status" value="1"/>
</dbReference>
<dbReference type="RefSeq" id="XP_018485844.1">
    <property type="nucleotide sequence ID" value="XM_018630342.2"/>
</dbReference>
<dbReference type="Proteomes" id="UP000504610">
    <property type="component" value="Chromosome 5"/>
</dbReference>
<evidence type="ECO:0000313" key="3">
    <source>
        <dbReference type="Proteomes" id="UP000504610"/>
    </source>
</evidence>
<dbReference type="InterPro" id="IPR051181">
    <property type="entry name" value="CAF1_poly(A)_ribonucleases"/>
</dbReference>
<gene>
    <name evidence="4" type="primary">LOC108856518</name>
</gene>
<evidence type="ECO:0000256" key="1">
    <source>
        <dbReference type="ARBA" id="ARBA00001968"/>
    </source>
</evidence>
<comment type="similarity">
    <text evidence="2">Belongs to the CAF1 family.</text>
</comment>
<dbReference type="Gene3D" id="3.30.420.10">
    <property type="entry name" value="Ribonuclease H-like superfamily/Ribonuclease H"/>
    <property type="match status" value="2"/>
</dbReference>
<organism evidence="3 4">
    <name type="scientific">Raphanus sativus</name>
    <name type="common">Radish</name>
    <name type="synonym">Raphanus raphanistrum var. sativus</name>
    <dbReference type="NCBI Taxonomy" id="3726"/>
    <lineage>
        <taxon>Eukaryota</taxon>
        <taxon>Viridiplantae</taxon>
        <taxon>Streptophyta</taxon>
        <taxon>Embryophyta</taxon>
        <taxon>Tracheophyta</taxon>
        <taxon>Spermatophyta</taxon>
        <taxon>Magnoliopsida</taxon>
        <taxon>eudicotyledons</taxon>
        <taxon>Gunneridae</taxon>
        <taxon>Pentapetalae</taxon>
        <taxon>rosids</taxon>
        <taxon>malvids</taxon>
        <taxon>Brassicales</taxon>
        <taxon>Brassicaceae</taxon>
        <taxon>Brassiceae</taxon>
        <taxon>Raphanus</taxon>
    </lineage>
</organism>
<dbReference type="GeneID" id="108856518"/>
<dbReference type="KEGG" id="rsz:108856518"/>
<dbReference type="InterPro" id="IPR012337">
    <property type="entry name" value="RNaseH-like_sf"/>
</dbReference>
<reference evidence="3" key="1">
    <citation type="journal article" date="2019" name="Database">
        <title>The radish genome database (RadishGD): an integrated information resource for radish genomics.</title>
        <authorList>
            <person name="Yu H.J."/>
            <person name="Baek S."/>
            <person name="Lee Y.J."/>
            <person name="Cho A."/>
            <person name="Mun J.H."/>
        </authorList>
    </citation>
    <scope>NUCLEOTIDE SEQUENCE [LARGE SCALE GENOMIC DNA]</scope>
    <source>
        <strain evidence="3">cv. WK10039</strain>
    </source>
</reference>
<reference evidence="4" key="2">
    <citation type="submission" date="2025-08" db="UniProtKB">
        <authorList>
            <consortium name="RefSeq"/>
        </authorList>
    </citation>
    <scope>IDENTIFICATION</scope>
    <source>
        <tissue evidence="4">Leaf</tissue>
    </source>
</reference>
<dbReference type="OrthoDB" id="1432093at2759"/>
<dbReference type="AlphaFoldDB" id="A0A6J0NMG8"/>
<dbReference type="Pfam" id="PF04857">
    <property type="entry name" value="CAF1"/>
    <property type="match status" value="1"/>
</dbReference>
<dbReference type="InterPro" id="IPR036397">
    <property type="entry name" value="RNaseH_sf"/>
</dbReference>
<dbReference type="GO" id="GO:0000175">
    <property type="term" value="F:3'-5'-RNA exonuclease activity"/>
    <property type="evidence" value="ECO:0007669"/>
    <property type="project" value="TreeGrafter"/>
</dbReference>
<dbReference type="GO" id="GO:0003723">
    <property type="term" value="F:RNA binding"/>
    <property type="evidence" value="ECO:0007669"/>
    <property type="project" value="TreeGrafter"/>
</dbReference>
<sequence>MQLKMRRRFLSSLAASAGNSKTLNHRRWTVKQVTKSNFKSSLDEFRTSINSSDFVAISLLNTGSYAAAWHRVSAIDTPQTSYLKAKYAAERYQIFQFALCPFSLHASNLTVHPYNFYLFPRDELKLGMPSYSFSCQASRLTSMAREGFDFNTCIYEGISYLSREQESASKFLSGNPILPDPITAPSSPSTVADTVFVGRIRSRVKNWRQSCLDSSSKTGDDDDLVSSLRKLVLGSEQYGSRLCLTIDVCSERQVQLILEMLTEFSDDVVPLLTASKSRGTQAVRTVFMSSKEDKDLFKRELQDLEDEENRRVRGFREVVDLISSSQKPVVTQNYLSDFTSIHAKFLGPLPSNVDGFTRSLSSAFPNVVNLSQLMKEICPLSNISNLPAALSSLNRFFAPVDVEVANHGCAVNPDEGNQMHGQNVVMISQLFAKLSTIQKSYQSPAQSNEDLQDLDFEEHANSITSNDENVKVWSKNSRRVSSENLVFVWGLSKKMTAAMLKKVLEKSSHAVFAQEFDVKYIDRSCAVVVFWESGSSETFLREVNNEEQLVGCLREMVAEGLRVAGYETYRRACRLGFWEADLAEALDKTLESSETDLDSDNKPSDIIWSSELAINFDEL</sequence>